<dbReference type="PANTHER" id="PTHR42893">
    <property type="entry name" value="PROTEIN DETOXIFICATION 44, CHLOROPLASTIC-RELATED"/>
    <property type="match status" value="1"/>
</dbReference>
<feature type="transmembrane region" description="Helical" evidence="6">
    <location>
        <begin position="239"/>
        <end position="258"/>
    </location>
</feature>
<gene>
    <name evidence="7" type="ordered locus">PCC8801_0886</name>
</gene>
<evidence type="ECO:0000256" key="1">
    <source>
        <dbReference type="ARBA" id="ARBA00004141"/>
    </source>
</evidence>
<evidence type="ECO:0000256" key="6">
    <source>
        <dbReference type="SAM" id="Phobius"/>
    </source>
</evidence>
<keyword evidence="4 6" id="KW-1133">Transmembrane helix</keyword>
<feature type="transmembrane region" description="Helical" evidence="6">
    <location>
        <begin position="136"/>
        <end position="155"/>
    </location>
</feature>
<dbReference type="AlphaFoldDB" id="B7JZM1"/>
<evidence type="ECO:0000313" key="8">
    <source>
        <dbReference type="Proteomes" id="UP000008204"/>
    </source>
</evidence>
<feature type="transmembrane region" description="Helical" evidence="6">
    <location>
        <begin position="312"/>
        <end position="335"/>
    </location>
</feature>
<protein>
    <submittedName>
        <fullName evidence="7">MATE efflux family protein</fullName>
    </submittedName>
</protein>
<accession>B7JZM1</accession>
<dbReference type="KEGG" id="cyp:PCC8801_0886"/>
<dbReference type="NCBIfam" id="TIGR00797">
    <property type="entry name" value="matE"/>
    <property type="match status" value="1"/>
</dbReference>
<feature type="transmembrane region" description="Helical" evidence="6">
    <location>
        <begin position="278"/>
        <end position="300"/>
    </location>
</feature>
<evidence type="ECO:0000256" key="4">
    <source>
        <dbReference type="ARBA" id="ARBA00022989"/>
    </source>
</evidence>
<dbReference type="STRING" id="41431.PCC8801_0886"/>
<dbReference type="NCBIfam" id="NF041358">
    <property type="entry name" value="GntT_guanitoxin"/>
    <property type="match status" value="1"/>
</dbReference>
<feature type="transmembrane region" description="Helical" evidence="6">
    <location>
        <begin position="194"/>
        <end position="218"/>
    </location>
</feature>
<dbReference type="GO" id="GO:0042910">
    <property type="term" value="F:xenobiotic transmembrane transporter activity"/>
    <property type="evidence" value="ECO:0007669"/>
    <property type="project" value="InterPro"/>
</dbReference>
<dbReference type="GO" id="GO:0015297">
    <property type="term" value="F:antiporter activity"/>
    <property type="evidence" value="ECO:0007669"/>
    <property type="project" value="InterPro"/>
</dbReference>
<sequence>MFSRNSDRFGFDFIKLTVTNILSNIMIPLAGLVDLAFLGHLTDIRHLAGVALATILFDYLYRTCKFLRMTTTGTTAQAVGREEPDTVLLTLLRHGFLALIVAAIILLLQHPLRELGFTILTAVPDVKQAGTDYFNARIWGAPAALMNFVVIGWFLGRKQSNIVLIMSLVGNGVNILLDYWFIMRLGWNSVGAGAATAISQYGMLLLGIIVILWEGWLLQLPKVAQKIFQLDAMKSALGINFDIWIRTLASVSTFAIFTNLSSAFGTLILASNSLMIEVINLAVFLIEGSAFATETFAGAFYGEGRRENLPSLLGFSAALSVSLGGVLALIFIIFPEPMFGLLTNHQEVIEQINQYTLWLLPILIILSVVYMLEGYFLGLTQVLIIRNSMLMAAIIGFLPLAICAWQFKNVHLLWTGLLLFMGTRALTLGLSVPQSFNEDELASLPNLNKTTQNSI</sequence>
<dbReference type="Proteomes" id="UP000008204">
    <property type="component" value="Chromosome"/>
</dbReference>
<comment type="subcellular location">
    <subcellularLocation>
        <location evidence="1">Membrane</location>
        <topology evidence="1">Multi-pass membrane protein</topology>
    </subcellularLocation>
</comment>
<dbReference type="GO" id="GO:0005886">
    <property type="term" value="C:plasma membrane"/>
    <property type="evidence" value="ECO:0007669"/>
    <property type="project" value="TreeGrafter"/>
</dbReference>
<name>B7JZM1_RIPO1</name>
<dbReference type="EMBL" id="CP001287">
    <property type="protein sequence ID" value="ACK64964.1"/>
    <property type="molecule type" value="Genomic_DNA"/>
</dbReference>
<reference evidence="8" key="1">
    <citation type="journal article" date="2011" name="MBio">
        <title>Novel metabolic attributes of the genus Cyanothece, comprising a group of unicellular nitrogen-fixing Cyanobacteria.</title>
        <authorList>
            <person name="Bandyopadhyay A."/>
            <person name="Elvitigala T."/>
            <person name="Welsh E."/>
            <person name="Stockel J."/>
            <person name="Liberton M."/>
            <person name="Min H."/>
            <person name="Sherman L.A."/>
            <person name="Pakrasi H.B."/>
        </authorList>
    </citation>
    <scope>NUCLEOTIDE SEQUENCE [LARGE SCALE GENOMIC DNA]</scope>
    <source>
        <strain evidence="8">PCC 8801</strain>
    </source>
</reference>
<evidence type="ECO:0000313" key="7">
    <source>
        <dbReference type="EMBL" id="ACK64964.1"/>
    </source>
</evidence>
<comment type="similarity">
    <text evidence="2">Belongs to the multi antimicrobial extrusion (MATE) (TC 2.A.66.1) family.</text>
</comment>
<feature type="transmembrane region" description="Helical" evidence="6">
    <location>
        <begin position="389"/>
        <end position="407"/>
    </location>
</feature>
<evidence type="ECO:0000256" key="2">
    <source>
        <dbReference type="ARBA" id="ARBA00010199"/>
    </source>
</evidence>
<dbReference type="InterPro" id="IPR002528">
    <property type="entry name" value="MATE_fam"/>
</dbReference>
<dbReference type="OrthoDB" id="9776324at2"/>
<keyword evidence="8" id="KW-1185">Reference proteome</keyword>
<organism evidence="7 8">
    <name type="scientific">Rippkaea orientalis (strain PCC 8801 / RF-1)</name>
    <name type="common">Cyanothece sp. (strain PCC 8801)</name>
    <dbReference type="NCBI Taxonomy" id="41431"/>
    <lineage>
        <taxon>Bacteria</taxon>
        <taxon>Bacillati</taxon>
        <taxon>Cyanobacteriota</taxon>
        <taxon>Cyanophyceae</taxon>
        <taxon>Oscillatoriophycideae</taxon>
        <taxon>Chroococcales</taxon>
        <taxon>Aphanothecaceae</taxon>
        <taxon>Rippkaea</taxon>
        <taxon>Rippkaea orientalis</taxon>
    </lineage>
</organism>
<dbReference type="CDD" id="cd13136">
    <property type="entry name" value="MATE_DinF_like"/>
    <property type="match status" value="1"/>
</dbReference>
<dbReference type="PANTHER" id="PTHR42893:SF46">
    <property type="entry name" value="PROTEIN DETOXIFICATION 44, CHLOROPLASTIC"/>
    <property type="match status" value="1"/>
</dbReference>
<feature type="transmembrane region" description="Helical" evidence="6">
    <location>
        <begin position="87"/>
        <end position="108"/>
    </location>
</feature>
<feature type="transmembrane region" description="Helical" evidence="6">
    <location>
        <begin position="162"/>
        <end position="182"/>
    </location>
</feature>
<evidence type="ECO:0000256" key="5">
    <source>
        <dbReference type="ARBA" id="ARBA00023136"/>
    </source>
</evidence>
<dbReference type="HOGENOM" id="CLU_012893_16_0_3"/>
<keyword evidence="5 6" id="KW-0472">Membrane</keyword>
<feature type="transmembrane region" description="Helical" evidence="6">
    <location>
        <begin position="21"/>
        <end position="38"/>
    </location>
</feature>
<dbReference type="InterPro" id="IPR044644">
    <property type="entry name" value="DinF-like"/>
</dbReference>
<dbReference type="eggNOG" id="COG0534">
    <property type="taxonomic scope" value="Bacteria"/>
</dbReference>
<keyword evidence="3 6" id="KW-0812">Transmembrane</keyword>
<feature type="transmembrane region" description="Helical" evidence="6">
    <location>
        <begin position="355"/>
        <end position="377"/>
    </location>
</feature>
<evidence type="ECO:0000256" key="3">
    <source>
        <dbReference type="ARBA" id="ARBA00022692"/>
    </source>
</evidence>
<feature type="transmembrane region" description="Helical" evidence="6">
    <location>
        <begin position="44"/>
        <end position="61"/>
    </location>
</feature>
<dbReference type="Pfam" id="PF01554">
    <property type="entry name" value="MatE"/>
    <property type="match status" value="2"/>
</dbReference>
<proteinExistence type="inferred from homology"/>
<dbReference type="RefSeq" id="WP_012594239.1">
    <property type="nucleotide sequence ID" value="NC_011726.1"/>
</dbReference>
<feature type="transmembrane region" description="Helical" evidence="6">
    <location>
        <begin position="413"/>
        <end position="432"/>
    </location>
</feature>